<dbReference type="Pfam" id="PF01420">
    <property type="entry name" value="Methylase_S"/>
    <property type="match status" value="2"/>
</dbReference>
<dbReference type="EMBL" id="PCHB01000011">
    <property type="protein sequence ID" value="PKU95969.1"/>
    <property type="molecule type" value="Genomic_DNA"/>
</dbReference>
<reference evidence="5 6" key="1">
    <citation type="submission" date="2017-10" db="EMBL/GenBank/DDBJ databases">
        <title>Bifidobacterium genomics.</title>
        <authorList>
            <person name="Lugli G.A."/>
            <person name="Milani C."/>
            <person name="Mancabelli L."/>
        </authorList>
    </citation>
    <scope>NUCLEOTIDE SEQUENCE [LARGE SCALE GENOMIC DNA]</scope>
    <source>
        <strain evidence="5 6">1744B</strain>
    </source>
</reference>
<keyword evidence="3" id="KW-0238">DNA-binding</keyword>
<protein>
    <submittedName>
        <fullName evidence="5">Restriction endonuclease</fullName>
    </submittedName>
</protein>
<keyword evidence="5" id="KW-0255">Endonuclease</keyword>
<dbReference type="GO" id="GO:0003677">
    <property type="term" value="F:DNA binding"/>
    <property type="evidence" value="ECO:0007669"/>
    <property type="project" value="UniProtKB-KW"/>
</dbReference>
<dbReference type="GO" id="GO:0009307">
    <property type="term" value="P:DNA restriction-modification system"/>
    <property type="evidence" value="ECO:0007669"/>
    <property type="project" value="UniProtKB-KW"/>
</dbReference>
<evidence type="ECO:0000313" key="6">
    <source>
        <dbReference type="Proteomes" id="UP000233783"/>
    </source>
</evidence>
<keyword evidence="2" id="KW-0680">Restriction system</keyword>
<evidence type="ECO:0000313" key="5">
    <source>
        <dbReference type="EMBL" id="PKU95969.1"/>
    </source>
</evidence>
<evidence type="ECO:0000256" key="2">
    <source>
        <dbReference type="ARBA" id="ARBA00022747"/>
    </source>
</evidence>
<feature type="domain" description="Type I restriction modification DNA specificity" evidence="4">
    <location>
        <begin position="17"/>
        <end position="180"/>
    </location>
</feature>
<dbReference type="InterPro" id="IPR044946">
    <property type="entry name" value="Restrct_endonuc_typeI_TRD_sf"/>
</dbReference>
<comment type="caution">
    <text evidence="5">The sequence shown here is derived from an EMBL/GenBank/DDBJ whole genome shotgun (WGS) entry which is preliminary data.</text>
</comment>
<proteinExistence type="inferred from homology"/>
<sequence length="394" mass="45219">MVKKLQPKLRFRGFTDAWEQRKLGRICRITMGQSPKGQNYTNDFNQYILVQGNADIVDRWVQPRVWTKEVTKTAEAGDLILSVRAPVGVVAKTAFPIVLGRGVAGIKGGEYIYQFLFMLEANNYWKSLSSGSTFDSITKEQLIDLPVRQPASEQERNRIGKLLHILDSILAAEKRKLDLLQKKKRALLRQIFEQKLRFAGYNNPWERCRLGDITEFADYGIAASAIPYDGTVRYLRITDIDDETRQVNIYELPSPDMKHRSRKEDYLRQGDLVFARTGASVGKTYLNRSDRDDIVHAGFLIRFRLKDNICPEFIYQQTLGENYRKFIAITSQRSGQPGINSSEYADWTLYLTSIEEQNQIGGLFGQLDELIAALTQKIDLLMIKKKALLQQMFV</sequence>
<dbReference type="CDD" id="cd17521">
    <property type="entry name" value="RMtype1_S_Sau13435ORF2165P_TRD2-CR2_like"/>
    <property type="match status" value="1"/>
</dbReference>
<dbReference type="InterPro" id="IPR052021">
    <property type="entry name" value="Type-I_RS_S_subunit"/>
</dbReference>
<evidence type="ECO:0000256" key="3">
    <source>
        <dbReference type="ARBA" id="ARBA00023125"/>
    </source>
</evidence>
<accession>A0A2N3QV04</accession>
<dbReference type="GO" id="GO:0004519">
    <property type="term" value="F:endonuclease activity"/>
    <property type="evidence" value="ECO:0007669"/>
    <property type="project" value="UniProtKB-KW"/>
</dbReference>
<name>A0A2N3QV04_9BIFI</name>
<dbReference type="PANTHER" id="PTHR30408:SF12">
    <property type="entry name" value="TYPE I RESTRICTION ENZYME MJAVIII SPECIFICITY SUBUNIT"/>
    <property type="match status" value="1"/>
</dbReference>
<dbReference type="Proteomes" id="UP000233783">
    <property type="component" value="Unassembled WGS sequence"/>
</dbReference>
<evidence type="ECO:0000256" key="1">
    <source>
        <dbReference type="ARBA" id="ARBA00010923"/>
    </source>
</evidence>
<organism evidence="5 6">
    <name type="scientific">Bifidobacterium pseudolongum subsp. globosum</name>
    <dbReference type="NCBI Taxonomy" id="1690"/>
    <lineage>
        <taxon>Bacteria</taxon>
        <taxon>Bacillati</taxon>
        <taxon>Actinomycetota</taxon>
        <taxon>Actinomycetes</taxon>
        <taxon>Bifidobacteriales</taxon>
        <taxon>Bifidobacteriaceae</taxon>
        <taxon>Bifidobacterium</taxon>
    </lineage>
</organism>
<dbReference type="Gene3D" id="3.90.220.20">
    <property type="entry name" value="DNA methylase specificity domains"/>
    <property type="match status" value="2"/>
</dbReference>
<dbReference type="InterPro" id="IPR000055">
    <property type="entry name" value="Restrct_endonuc_typeI_TRD"/>
</dbReference>
<keyword evidence="5" id="KW-0540">Nuclease</keyword>
<evidence type="ECO:0000259" key="4">
    <source>
        <dbReference type="Pfam" id="PF01420"/>
    </source>
</evidence>
<dbReference type="PANTHER" id="PTHR30408">
    <property type="entry name" value="TYPE-1 RESTRICTION ENZYME ECOKI SPECIFICITY PROTEIN"/>
    <property type="match status" value="1"/>
</dbReference>
<keyword evidence="5" id="KW-0378">Hydrolase</keyword>
<dbReference type="SUPFAM" id="SSF116734">
    <property type="entry name" value="DNA methylase specificity domain"/>
    <property type="match status" value="2"/>
</dbReference>
<gene>
    <name evidence="5" type="ORF">CQR56_1095</name>
</gene>
<feature type="domain" description="Type I restriction modification DNA specificity" evidence="4">
    <location>
        <begin position="204"/>
        <end position="378"/>
    </location>
</feature>
<comment type="similarity">
    <text evidence="1">Belongs to the type-I restriction system S methylase family.</text>
</comment>
<dbReference type="AlphaFoldDB" id="A0A2N3QV04"/>